<feature type="compositionally biased region" description="Acidic residues" evidence="2">
    <location>
        <begin position="1773"/>
        <end position="1786"/>
    </location>
</feature>
<feature type="region of interest" description="Disordered" evidence="2">
    <location>
        <begin position="985"/>
        <end position="1006"/>
    </location>
</feature>
<accession>A0A8R1YLK2</accession>
<feature type="compositionally biased region" description="Acidic residues" evidence="2">
    <location>
        <begin position="1037"/>
        <end position="1060"/>
    </location>
</feature>
<feature type="compositionally biased region" description="Basic and acidic residues" evidence="2">
    <location>
        <begin position="594"/>
        <end position="610"/>
    </location>
</feature>
<feature type="compositionally biased region" description="Acidic residues" evidence="2">
    <location>
        <begin position="1117"/>
        <end position="1135"/>
    </location>
</feature>
<evidence type="ECO:0000313" key="3">
    <source>
        <dbReference type="EnsemblMetazoa" id="PPA19374.1"/>
    </source>
</evidence>
<feature type="compositionally biased region" description="Low complexity" evidence="2">
    <location>
        <begin position="141"/>
        <end position="150"/>
    </location>
</feature>
<name>A0A2A6B2X3_PRIPA</name>
<feature type="compositionally biased region" description="Low complexity" evidence="2">
    <location>
        <begin position="92"/>
        <end position="101"/>
    </location>
</feature>
<feature type="compositionally biased region" description="Basic and acidic residues" evidence="2">
    <location>
        <begin position="1061"/>
        <end position="1073"/>
    </location>
</feature>
<reference evidence="3" key="2">
    <citation type="submission" date="2022-06" db="UniProtKB">
        <authorList>
            <consortium name="EnsemblMetazoa"/>
        </authorList>
    </citation>
    <scope>IDENTIFICATION</scope>
    <source>
        <strain evidence="3">PS312</strain>
    </source>
</reference>
<feature type="region of interest" description="Disordered" evidence="2">
    <location>
        <begin position="1736"/>
        <end position="1786"/>
    </location>
</feature>
<feature type="compositionally biased region" description="Basic and acidic residues" evidence="2">
    <location>
        <begin position="411"/>
        <end position="424"/>
    </location>
</feature>
<feature type="compositionally biased region" description="Acidic residues" evidence="2">
    <location>
        <begin position="1592"/>
        <end position="1608"/>
    </location>
</feature>
<organism evidence="3 4">
    <name type="scientific">Pristionchus pacificus</name>
    <name type="common">Parasitic nematode worm</name>
    <dbReference type="NCBI Taxonomy" id="54126"/>
    <lineage>
        <taxon>Eukaryota</taxon>
        <taxon>Metazoa</taxon>
        <taxon>Ecdysozoa</taxon>
        <taxon>Nematoda</taxon>
        <taxon>Chromadorea</taxon>
        <taxon>Rhabditida</taxon>
        <taxon>Rhabditina</taxon>
        <taxon>Diplogasteromorpha</taxon>
        <taxon>Diplogasteroidea</taxon>
        <taxon>Neodiplogasteridae</taxon>
        <taxon>Pristionchus</taxon>
    </lineage>
</organism>
<evidence type="ECO:0000256" key="1">
    <source>
        <dbReference type="SAM" id="Coils"/>
    </source>
</evidence>
<accession>A0A2A6B2X3</accession>
<dbReference type="Proteomes" id="UP000005239">
    <property type="component" value="Unassembled WGS sequence"/>
</dbReference>
<feature type="compositionally biased region" description="Polar residues" evidence="2">
    <location>
        <begin position="483"/>
        <end position="498"/>
    </location>
</feature>
<feature type="compositionally biased region" description="Basic and acidic residues" evidence="2">
    <location>
        <begin position="356"/>
        <end position="404"/>
    </location>
</feature>
<feature type="compositionally biased region" description="Basic and acidic residues" evidence="2">
    <location>
        <begin position="1638"/>
        <end position="1648"/>
    </location>
</feature>
<feature type="compositionally biased region" description="Polar residues" evidence="2">
    <location>
        <begin position="579"/>
        <end position="589"/>
    </location>
</feature>
<gene>
    <name evidence="3" type="primary">WBGene00108928</name>
</gene>
<feature type="compositionally biased region" description="Acidic residues" evidence="2">
    <location>
        <begin position="1074"/>
        <end position="1109"/>
    </location>
</feature>
<feature type="compositionally biased region" description="Basic and acidic residues" evidence="2">
    <location>
        <begin position="1736"/>
        <end position="1755"/>
    </location>
</feature>
<feature type="compositionally biased region" description="Basic and acidic residues" evidence="2">
    <location>
        <begin position="1244"/>
        <end position="1254"/>
    </location>
</feature>
<dbReference type="EnsemblMetazoa" id="PPA19374.1">
    <property type="protein sequence ID" value="PPA19374.1"/>
    <property type="gene ID" value="WBGene00108928"/>
</dbReference>
<feature type="compositionally biased region" description="Acidic residues" evidence="2">
    <location>
        <begin position="1148"/>
        <end position="1167"/>
    </location>
</feature>
<sequence length="1927" mass="221148">MSADDLVSTTSIRGIMDLKDQGDGFVVRATTDAYSSPPQELFSDRRKLSGKIRGCNLNSIEERQRPMIDQRTHRTGGYSMLCDNVHKKASRDSGSFSSRSFPIDPVHLVTEEGGDGEGGAQQPQCPLAVCPSSRNDPPEHSMSTSSGSSSGKEEDDTVPGGAVSATVHFTVQHEREVLHKKTTDKVNEVRQSLTSLFHNSLPCGPKIVFDGSKAVASHDSHPPNKRSTLRDLVDAALSLCMYCKRQIRKAKPRCLKGPGEEHGVESQEVSPAERQLRDAECQATFHACEHAPCPRALPIEQENDFSDDDDGDVHDEEMFLVEPSRDVRVENLDFVCKPANRKMKDTYAPTKVTSRALEKLNEARRKDDEKKMKERKKDEKTRLEEARKEANKEAKENAKKARSERARKRREKADEASKPVKEEPSSDAEMDQGGELSDPPIHSGLPMEDKETSEGDTIENAAAAEEDLMKNLTGVGPILADGPSTSSKPSSAQNSIISNAMVATKKERSGEACARGEKKMSTKELARMALELFSDLSEEKVEKFWLVINEIDSKESLVEVMKYAQELKKEQEEEEAKRIQQNSTLNKGTQAVADNEKEPTSIRKPEDKCASDAPSASRHPTDADAQPSPVQSALTPRDEEQWSSELIEQAMRAPEHTRMWKPSTRSAHRPKLARMDATVVVESLVDTVEDDEEAAELTRKIAVKAHQDDSGGTLASVDSGARENTIGQPQDPGSPMPLPDSVQDEDEARVDWPYATREQQLREQLDERVRRMRAEMLSEDARLRLDSLTREQMEQAAQRKHGDLCKIILLHRHLRDYIGFEKTHEEMRLLNGTAPKESLARRTEYLNRLAQQWTSRFPLSTELPVIQLRPDWEALSVEQHKAFDREWRSLKLAQGILSEHCPWIDPSTAHKSRPKKGSIDWRVRAMFHRRDEIQTMNILWMEHEEDCERSLRRSGMFEIEDQPPGESRSRSRDEWLSIHGFPLTPAAWEGETNHTRPAPISGDDGWKMWTEQDRKQYEQQVMLSIVAEKMQNGLAAEELENEDEARDDEEKSEDEEEVENKEEVAEGEERIEERDEEEEETNEEEEEKNEEELTEEKEEKVQEEEDEGIVEEKGENAEEDEKGEDKNEEEDEEELTGEKEDKLKELKEDEDIVEEKEEGVEEEEEEDTLHITSIVEASPSHNVGQKFPSAVQAAPEIVYQQSIDDEDQFDYEEEEEEEEQMGPHDATATEETDQNDSSEGPLPPRERKGSAKIERKFEFELRRADSPMSPERKKIWDKFMDDRVFKLLKDIADKFEESRQALLEEEDRMKKGNSTEELEESMMKRKRKQLRELRRRYLEESAYLKYERAHEEDRVKRRFLLPHGTDLWARLNRMREEWYNCPPPITDYSSPRGWDAWDEAMNGSIRGDWRRFKASERILRHHCPWIGQCALSRQRYRWRRRATRDRMEEKHTLNKIFMQYMDDWKKEVKRTFSDIREQFDWWMRFHGFIATRLPWELELLQSRPLPISRPPQWSEWTEEDRVQREQEVLLSIVADKEGFTEEELEATDGEDEEDMEEEEDDEEDYQHEEENGEETGIESEQDGDDQNYSNEEKDENDVYIEDEVEEQSTYDGINDRDDSDPPSGGGAAIPQGFTPTTGDEKTSDHDADGDGDGEITASHRYRSHGKTSLLQPRPSSQDAQDATVKIARANCSIVGPLGRPQRLHRKRVRFAEQPTTIFVEKYTLEDAEYGERFVGDRHEDQEKEENTIDDKRPMVDEGAPIDDREEQEQRELVDEEEEEEIDEEREIEDVRDDVNDNDEGNVQETIRSSCSRTRVCGNFSSTSTSDPNVRDTIPLPSTQSLNPLVSTRPRVHAAMSEVQGRNEKLHNDVHSAHTLVTSLQRDDVGATAPVAGYSQGKHQSRGRRPGKRPMWAGRAWGERLKSVFKTC</sequence>
<feature type="compositionally biased region" description="Acidic residues" evidence="2">
    <location>
        <begin position="1203"/>
        <end position="1220"/>
    </location>
</feature>
<keyword evidence="1" id="KW-0175">Coiled coil</keyword>
<feature type="region of interest" description="Disordered" evidence="2">
    <location>
        <begin position="346"/>
        <end position="521"/>
    </location>
</feature>
<dbReference type="PANTHER" id="PTHR10699">
    <property type="entry name" value="NEUROMODULIN"/>
    <property type="match status" value="1"/>
</dbReference>
<feature type="coiled-coil region" evidence="1">
    <location>
        <begin position="755"/>
        <end position="791"/>
    </location>
</feature>
<feature type="region of interest" description="Disordered" evidence="2">
    <location>
        <begin position="1036"/>
        <end position="1254"/>
    </location>
</feature>
<protein>
    <submittedName>
        <fullName evidence="3">Uncharacterized protein</fullName>
    </submittedName>
</protein>
<feature type="compositionally biased region" description="Polar residues" evidence="2">
    <location>
        <begin position="1666"/>
        <end position="1680"/>
    </location>
</feature>
<dbReference type="PANTHER" id="PTHR10699:SF11">
    <property type="entry name" value="IGLOO, ISOFORM A"/>
    <property type="match status" value="1"/>
</dbReference>
<feature type="compositionally biased region" description="Basic and acidic residues" evidence="2">
    <location>
        <begin position="567"/>
        <end position="578"/>
    </location>
</feature>
<feature type="region of interest" description="Disordered" evidence="2">
    <location>
        <begin position="89"/>
        <end position="160"/>
    </location>
</feature>
<proteinExistence type="predicted"/>
<feature type="compositionally biased region" description="Basic residues" evidence="2">
    <location>
        <begin position="1898"/>
        <end position="1907"/>
    </location>
</feature>
<feature type="compositionally biased region" description="Acidic residues" evidence="2">
    <location>
        <begin position="1540"/>
        <end position="1585"/>
    </location>
</feature>
<feature type="coiled-coil region" evidence="1">
    <location>
        <begin position="1288"/>
        <end position="1336"/>
    </location>
</feature>
<reference evidence="4" key="1">
    <citation type="journal article" date="2008" name="Nat. Genet.">
        <title>The Pristionchus pacificus genome provides a unique perspective on nematode lifestyle and parasitism.</title>
        <authorList>
            <person name="Dieterich C."/>
            <person name="Clifton S.W."/>
            <person name="Schuster L.N."/>
            <person name="Chinwalla A."/>
            <person name="Delehaunty K."/>
            <person name="Dinkelacker I."/>
            <person name="Fulton L."/>
            <person name="Fulton R."/>
            <person name="Godfrey J."/>
            <person name="Minx P."/>
            <person name="Mitreva M."/>
            <person name="Roeseler W."/>
            <person name="Tian H."/>
            <person name="Witte H."/>
            <person name="Yang S.P."/>
            <person name="Wilson R.K."/>
            <person name="Sommer R.J."/>
        </authorList>
    </citation>
    <scope>NUCLEOTIDE SEQUENCE [LARGE SCALE GENOMIC DNA]</scope>
    <source>
        <strain evidence="4">PS312</strain>
    </source>
</reference>
<feature type="region of interest" description="Disordered" evidence="2">
    <location>
        <begin position="567"/>
        <end position="671"/>
    </location>
</feature>
<feature type="region of interest" description="Disordered" evidence="2">
    <location>
        <begin position="1532"/>
        <end position="1682"/>
    </location>
</feature>
<feature type="region of interest" description="Disordered" evidence="2">
    <location>
        <begin position="1888"/>
        <end position="1910"/>
    </location>
</feature>
<feature type="compositionally biased region" description="Basic and acidic residues" evidence="2">
    <location>
        <begin position="504"/>
        <end position="521"/>
    </location>
</feature>
<feature type="compositionally biased region" description="Basic and acidic residues" evidence="2">
    <location>
        <begin position="1136"/>
        <end position="1147"/>
    </location>
</feature>
<feature type="region of interest" description="Disordered" evidence="2">
    <location>
        <begin position="706"/>
        <end position="746"/>
    </location>
</feature>
<dbReference type="GO" id="GO:0005516">
    <property type="term" value="F:calmodulin binding"/>
    <property type="evidence" value="ECO:0000318"/>
    <property type="project" value="GO_Central"/>
</dbReference>
<evidence type="ECO:0000256" key="2">
    <source>
        <dbReference type="SAM" id="MobiDB-lite"/>
    </source>
</evidence>
<evidence type="ECO:0000313" key="4">
    <source>
        <dbReference type="Proteomes" id="UP000005239"/>
    </source>
</evidence>
<keyword evidence="4" id="KW-1185">Reference proteome</keyword>